<proteinExistence type="predicted"/>
<reference evidence="1 2" key="1">
    <citation type="submission" date="2023-07" db="EMBL/GenBank/DDBJ databases">
        <title>Closed genome sequence of Methanosarcinaceae archaeon Am2.</title>
        <authorList>
            <person name="Poehlein A."/>
            <person name="Protasov E."/>
            <person name="Platt K."/>
            <person name="Reeh H."/>
            <person name="Daniel R."/>
            <person name="Brune A."/>
        </authorList>
    </citation>
    <scope>NUCLEOTIDE SEQUENCE [LARGE SCALE GENOMIC DNA]</scope>
    <source>
        <strain evidence="1 2">Am2</strain>
    </source>
</reference>
<dbReference type="RefSeq" id="WP_338097447.1">
    <property type="nucleotide sequence ID" value="NZ_CP131061.1"/>
</dbReference>
<dbReference type="GeneID" id="89228698"/>
<keyword evidence="2" id="KW-1185">Reference proteome</keyword>
<evidence type="ECO:0000313" key="2">
    <source>
        <dbReference type="Proteomes" id="UP001304970"/>
    </source>
</evidence>
<protein>
    <submittedName>
        <fullName evidence="1">Uncharacterized protein</fullName>
    </submittedName>
</protein>
<gene>
    <name evidence="1" type="ORF">MsAm2_12710</name>
</gene>
<dbReference type="AlphaFoldDB" id="A0AA96V6A6"/>
<sequence length="286" mass="32584">MAEKIRKQRLGEGALGVSLWKWQASEADEIYVTIFEKHQELIHLFERFGFKLAGQNLRGEQVYLRSKKQIDYSDPFKSFPFICPKFEKAGMIPIEDGFHDSLFPYSELKGNKTEIEEETAGNGVLKVFIASPISSLHYNIGEPVIIYRKYTGKDRPSFKSAATSFCTIANLTLVKKSGKTVMSLEGFIKLAGNKTIFKEEGLRKLYHEKKNLILIEILYNGYFGKGHNVNYIRLKEAGLFEGYPYQIQYSPAEFIKILEMGDVCVQDVIIDSSGTCGKYHERTEAI</sequence>
<name>A0AA96V6A6_9EURY</name>
<dbReference type="EMBL" id="CP131061">
    <property type="protein sequence ID" value="WNY27474.1"/>
    <property type="molecule type" value="Genomic_DNA"/>
</dbReference>
<dbReference type="Proteomes" id="UP001304970">
    <property type="component" value="Chromosome"/>
</dbReference>
<accession>A0AA96V6A6</accession>
<organism evidence="1 2">
    <name type="scientific">Methanolapillus ohkumae</name>
    <dbReference type="NCBI Taxonomy" id="3028298"/>
    <lineage>
        <taxon>Archaea</taxon>
        <taxon>Methanobacteriati</taxon>
        <taxon>Methanobacteriota</taxon>
        <taxon>Stenosarchaea group</taxon>
        <taxon>Methanomicrobia</taxon>
        <taxon>Methanosarcinales</taxon>
        <taxon>Methanosarcinaceae</taxon>
        <taxon>Methanolapillus</taxon>
    </lineage>
</organism>
<evidence type="ECO:0000313" key="1">
    <source>
        <dbReference type="EMBL" id="WNY27474.1"/>
    </source>
</evidence>